<evidence type="ECO:0000313" key="3">
    <source>
        <dbReference type="Proteomes" id="UP000635983"/>
    </source>
</evidence>
<evidence type="ECO:0000313" key="2">
    <source>
        <dbReference type="EMBL" id="GGK06381.1"/>
    </source>
</evidence>
<dbReference type="SUPFAM" id="SSF51735">
    <property type="entry name" value="NAD(P)-binding Rossmann-fold domains"/>
    <property type="match status" value="1"/>
</dbReference>
<evidence type="ECO:0000256" key="1">
    <source>
        <dbReference type="RuleBase" id="RU000363"/>
    </source>
</evidence>
<sequence length="309" mass="32736">MSLIALVTGASSGFGQMIARDLARAGHVAYASMRGLKGKNADKVHDNAEFAKEHGVDLRSIELDVQDEVSIATAVQQIVDEQGRIDVLVQNAGHMVFGPAEAFTPEQLAQLYDINVLGTQRVNRAVLPHMRRAKSGLLVWVSSSSVAGGVPPLLGPYFAAKAGMDALAVCYAKELAPLGIETSIVVPGAFTSGTNHFANAGQPHDDAIATAYAEAWPIGFADRMQSALNSTVPDDADPSEVGRAVVNLVAIPCGKRPLRIHIDPASDGAAVTFAVMDRVREQFLDRISFPELMHPAVPDLHSGADGKEI</sequence>
<reference evidence="2" key="2">
    <citation type="submission" date="2020-09" db="EMBL/GenBank/DDBJ databases">
        <authorList>
            <person name="Sun Q."/>
            <person name="Ohkuma M."/>
        </authorList>
    </citation>
    <scope>NUCLEOTIDE SEQUENCE</scope>
    <source>
        <strain evidence="2">JCM 30078</strain>
    </source>
</reference>
<dbReference type="PRINTS" id="PR00080">
    <property type="entry name" value="SDRFAMILY"/>
</dbReference>
<accession>A0A917Q243</accession>
<dbReference type="InterPro" id="IPR036291">
    <property type="entry name" value="NAD(P)-bd_dom_sf"/>
</dbReference>
<name>A0A917Q243_9PSED</name>
<dbReference type="Pfam" id="PF00106">
    <property type="entry name" value="adh_short"/>
    <property type="match status" value="1"/>
</dbReference>
<reference evidence="2" key="1">
    <citation type="journal article" date="2014" name="Int. J. Syst. Evol. Microbiol.">
        <title>Complete genome sequence of Corynebacterium casei LMG S-19264T (=DSM 44701T), isolated from a smear-ripened cheese.</title>
        <authorList>
            <consortium name="US DOE Joint Genome Institute (JGI-PGF)"/>
            <person name="Walter F."/>
            <person name="Albersmeier A."/>
            <person name="Kalinowski J."/>
            <person name="Ruckert C."/>
        </authorList>
    </citation>
    <scope>NUCLEOTIDE SEQUENCE</scope>
    <source>
        <strain evidence="2">JCM 30078</strain>
    </source>
</reference>
<dbReference type="CDD" id="cd05374">
    <property type="entry name" value="17beta-HSD-like_SDR_c"/>
    <property type="match status" value="1"/>
</dbReference>
<dbReference type="AlphaFoldDB" id="A0A917Q243"/>
<dbReference type="Gene3D" id="3.40.50.720">
    <property type="entry name" value="NAD(P)-binding Rossmann-like Domain"/>
    <property type="match status" value="1"/>
</dbReference>
<dbReference type="InterPro" id="IPR002347">
    <property type="entry name" value="SDR_fam"/>
</dbReference>
<dbReference type="RefSeq" id="WP_229779507.1">
    <property type="nucleotide sequence ID" value="NZ_BMPO01000009.1"/>
</dbReference>
<dbReference type="EMBL" id="BMPO01000009">
    <property type="protein sequence ID" value="GGK06381.1"/>
    <property type="molecule type" value="Genomic_DNA"/>
</dbReference>
<dbReference type="PANTHER" id="PTHR43976:SF9">
    <property type="entry name" value="OXIDOREDUCTASE"/>
    <property type="match status" value="1"/>
</dbReference>
<protein>
    <submittedName>
        <fullName evidence="2">Short-chain dehydrogenase/reductase</fullName>
    </submittedName>
</protein>
<comment type="similarity">
    <text evidence="1">Belongs to the short-chain dehydrogenases/reductases (SDR) family.</text>
</comment>
<proteinExistence type="inferred from homology"/>
<dbReference type="PANTHER" id="PTHR43976">
    <property type="entry name" value="SHORT CHAIN DEHYDROGENASE"/>
    <property type="match status" value="1"/>
</dbReference>
<dbReference type="InterPro" id="IPR051911">
    <property type="entry name" value="SDR_oxidoreductase"/>
</dbReference>
<gene>
    <name evidence="2" type="ORF">GCM10009304_35630</name>
</gene>
<comment type="caution">
    <text evidence="2">The sequence shown here is derived from an EMBL/GenBank/DDBJ whole genome shotgun (WGS) entry which is preliminary data.</text>
</comment>
<dbReference type="Proteomes" id="UP000635983">
    <property type="component" value="Unassembled WGS sequence"/>
</dbReference>
<organism evidence="2 3">
    <name type="scientific">Pseudomonas matsuisoli</name>
    <dbReference type="NCBI Taxonomy" id="1515666"/>
    <lineage>
        <taxon>Bacteria</taxon>
        <taxon>Pseudomonadati</taxon>
        <taxon>Pseudomonadota</taxon>
        <taxon>Gammaproteobacteria</taxon>
        <taxon>Pseudomonadales</taxon>
        <taxon>Pseudomonadaceae</taxon>
        <taxon>Pseudomonas</taxon>
    </lineage>
</organism>
<keyword evidence="3" id="KW-1185">Reference proteome</keyword>
<dbReference type="PRINTS" id="PR00081">
    <property type="entry name" value="GDHRDH"/>
</dbReference>